<dbReference type="InterPro" id="IPR010985">
    <property type="entry name" value="Ribbon_hlx_hlx"/>
</dbReference>
<evidence type="ECO:0000313" key="2">
    <source>
        <dbReference type="Proteomes" id="UP000477386"/>
    </source>
</evidence>
<dbReference type="EMBL" id="JAAGNZ010000014">
    <property type="protein sequence ID" value="NEU70948.1"/>
    <property type="molecule type" value="Genomic_DNA"/>
</dbReference>
<dbReference type="GO" id="GO:0006355">
    <property type="term" value="P:regulation of DNA-templated transcription"/>
    <property type="evidence" value="ECO:0007669"/>
    <property type="project" value="InterPro"/>
</dbReference>
<comment type="caution">
    <text evidence="1">The sequence shown here is derived from an EMBL/GenBank/DDBJ whole genome shotgun (WGS) entry which is preliminary data.</text>
</comment>
<reference evidence="1 2" key="1">
    <citation type="submission" date="2020-02" db="EMBL/GenBank/DDBJ databases">
        <title>Draft genome sequence of two Spirosoma agri KCTC 52727 and Spirosoma terrae KCTC 52035.</title>
        <authorList>
            <person name="Rojas J."/>
            <person name="Ambika Manirajan B."/>
            <person name="Ratering S."/>
            <person name="Suarez C."/>
            <person name="Schnell S."/>
        </authorList>
    </citation>
    <scope>NUCLEOTIDE SEQUENCE [LARGE SCALE GENOMIC DNA]</scope>
    <source>
        <strain evidence="1 2">KCTC 52727</strain>
    </source>
</reference>
<dbReference type="AlphaFoldDB" id="A0A6M0IRK6"/>
<keyword evidence="2" id="KW-1185">Reference proteome</keyword>
<proteinExistence type="predicted"/>
<dbReference type="Proteomes" id="UP000477386">
    <property type="component" value="Unassembled WGS sequence"/>
</dbReference>
<dbReference type="Gene3D" id="1.10.1220.10">
    <property type="entry name" value="Met repressor-like"/>
    <property type="match status" value="1"/>
</dbReference>
<evidence type="ECO:0000313" key="1">
    <source>
        <dbReference type="EMBL" id="NEU70948.1"/>
    </source>
</evidence>
<dbReference type="InterPro" id="IPR013321">
    <property type="entry name" value="Arc_rbn_hlx_hlx"/>
</dbReference>
<protein>
    <submittedName>
        <fullName evidence="1">Uncharacterized protein</fullName>
    </submittedName>
</protein>
<sequence length="92" mass="10525">MTPEDKKAKMFAKLNEEPKPVITQVVRVAETKKVGRPEKAKTEPTEHFNVYLPESLASDLRIQKARTRMNIQDMVVEAVRDYLDKKGALTVK</sequence>
<organism evidence="1 2">
    <name type="scientific">Spirosoma agri</name>
    <dbReference type="NCBI Taxonomy" id="1987381"/>
    <lineage>
        <taxon>Bacteria</taxon>
        <taxon>Pseudomonadati</taxon>
        <taxon>Bacteroidota</taxon>
        <taxon>Cytophagia</taxon>
        <taxon>Cytophagales</taxon>
        <taxon>Cytophagaceae</taxon>
        <taxon>Spirosoma</taxon>
    </lineage>
</organism>
<accession>A0A6M0IRK6</accession>
<gene>
    <name evidence="1" type="ORF">GK091_29070</name>
</gene>
<dbReference type="RefSeq" id="WP_164044261.1">
    <property type="nucleotide sequence ID" value="NZ_JAAGNZ010000014.1"/>
</dbReference>
<dbReference type="SUPFAM" id="SSF47598">
    <property type="entry name" value="Ribbon-helix-helix"/>
    <property type="match status" value="1"/>
</dbReference>
<name>A0A6M0IRK6_9BACT</name>